<sequence>MYTPARAKEDRKRKGSTSPFQIQTDLLLATGVKSCNLKKSKLHQSSITTFMSENIEPNTSYEYLETTMSDTEPQISDNPESSTPLSSTPVPDEAFTRTLNAVTLELSRAFRTPEVQNAIRPMITLILREEIDKFTAPLRKEINDLKYEISSVTLQLNGMLNERCDDLEQYGRRNCIRISGIAETPNEVVENKVIEVLKKVIPAITPSDIENSHRVGKPIMGNPKKVIVRLSSYKTKVIIMRGKKVVNSAEDPIYINEDLTRYRAHIFKHTRKSFKSNLINGCWTRDGKIFIRERKPDGTDGSIKRILSIVQIPGYKPTPEELLHFNLSQNIQSEPEATAV</sequence>
<gene>
    <name evidence="2" type="ORF">SNE40_014195</name>
    <name evidence="3" type="ORF">SNE40_015279</name>
</gene>
<dbReference type="PANTHER" id="PTHR11505">
    <property type="entry name" value="L1 TRANSPOSABLE ELEMENT-RELATED"/>
    <property type="match status" value="1"/>
</dbReference>
<reference evidence="2 4" key="1">
    <citation type="submission" date="2024-01" db="EMBL/GenBank/DDBJ databases">
        <title>The genome of the rayed Mediterranean limpet Patella caerulea (Linnaeus, 1758).</title>
        <authorList>
            <person name="Anh-Thu Weber A."/>
            <person name="Halstead-Nussloch G."/>
        </authorList>
    </citation>
    <scope>NUCLEOTIDE SEQUENCE [LARGE SCALE GENOMIC DNA]</scope>
    <source>
        <strain evidence="2">AATW-2023a</strain>
        <tissue evidence="2">Whole specimen</tissue>
    </source>
</reference>
<evidence type="ECO:0000256" key="1">
    <source>
        <dbReference type="SAM" id="MobiDB-lite"/>
    </source>
</evidence>
<name>A0AAN8JHR1_PATCE</name>
<feature type="compositionally biased region" description="Polar residues" evidence="1">
    <location>
        <begin position="70"/>
        <end position="89"/>
    </location>
</feature>
<feature type="region of interest" description="Disordered" evidence="1">
    <location>
        <begin position="70"/>
        <end position="92"/>
    </location>
</feature>
<dbReference type="InterPro" id="IPR004244">
    <property type="entry name" value="Transposase_22"/>
</dbReference>
<comment type="caution">
    <text evidence="2">The sequence shown here is derived from an EMBL/GenBank/DDBJ whole genome shotgun (WGS) entry which is preliminary data.</text>
</comment>
<proteinExistence type="predicted"/>
<dbReference type="Proteomes" id="UP001347796">
    <property type="component" value="Unassembled WGS sequence"/>
</dbReference>
<dbReference type="EMBL" id="JAZGQO010000010">
    <property type="protein sequence ID" value="KAK6175806.1"/>
    <property type="molecule type" value="Genomic_DNA"/>
</dbReference>
<keyword evidence="4" id="KW-1185">Reference proteome</keyword>
<dbReference type="Gene3D" id="3.30.70.1820">
    <property type="entry name" value="L1 transposable element, RRM domain"/>
    <property type="match status" value="1"/>
</dbReference>
<dbReference type="EMBL" id="JAZGQO010000010">
    <property type="protein sequence ID" value="KAK6177111.1"/>
    <property type="molecule type" value="Genomic_DNA"/>
</dbReference>
<accession>A0AAN8JHR1</accession>
<organism evidence="2 4">
    <name type="scientific">Patella caerulea</name>
    <name type="common">Rayed Mediterranean limpet</name>
    <dbReference type="NCBI Taxonomy" id="87958"/>
    <lineage>
        <taxon>Eukaryota</taxon>
        <taxon>Metazoa</taxon>
        <taxon>Spiralia</taxon>
        <taxon>Lophotrochozoa</taxon>
        <taxon>Mollusca</taxon>
        <taxon>Gastropoda</taxon>
        <taxon>Patellogastropoda</taxon>
        <taxon>Patelloidea</taxon>
        <taxon>Patellidae</taxon>
        <taxon>Patella</taxon>
    </lineage>
</organism>
<evidence type="ECO:0000313" key="3">
    <source>
        <dbReference type="EMBL" id="KAK6177111.1"/>
    </source>
</evidence>
<dbReference type="AlphaFoldDB" id="A0AAN8JHR1"/>
<evidence type="ECO:0000313" key="4">
    <source>
        <dbReference type="Proteomes" id="UP001347796"/>
    </source>
</evidence>
<protein>
    <submittedName>
        <fullName evidence="2">Uncharacterized protein</fullName>
    </submittedName>
</protein>
<evidence type="ECO:0000313" key="2">
    <source>
        <dbReference type="EMBL" id="KAK6175806.1"/>
    </source>
</evidence>